<proteinExistence type="predicted"/>
<evidence type="ECO:0000313" key="2">
    <source>
        <dbReference type="Proteomes" id="UP001610446"/>
    </source>
</evidence>
<organism evidence="1 2">
    <name type="scientific">Aspergillus pseudoustus</name>
    <dbReference type="NCBI Taxonomy" id="1810923"/>
    <lineage>
        <taxon>Eukaryota</taxon>
        <taxon>Fungi</taxon>
        <taxon>Dikarya</taxon>
        <taxon>Ascomycota</taxon>
        <taxon>Pezizomycotina</taxon>
        <taxon>Eurotiomycetes</taxon>
        <taxon>Eurotiomycetidae</taxon>
        <taxon>Eurotiales</taxon>
        <taxon>Aspergillaceae</taxon>
        <taxon>Aspergillus</taxon>
        <taxon>Aspergillus subgen. Nidulantes</taxon>
    </lineage>
</organism>
<gene>
    <name evidence="1" type="ORF">BJY01DRAFT_245516</name>
</gene>
<dbReference type="EMBL" id="JBFXLU010000037">
    <property type="protein sequence ID" value="KAL2850343.1"/>
    <property type="molecule type" value="Genomic_DNA"/>
</dbReference>
<evidence type="ECO:0000313" key="1">
    <source>
        <dbReference type="EMBL" id="KAL2850343.1"/>
    </source>
</evidence>
<sequence>MSMEDDDATISESDTGEFLLDDDMIRAMDAIDETINPALLNLNGQPQPLDLDQILWTSIFANDGAQVAYLIEIGVARPYSRVRYGSTALEMADRMGHWQIVRLFCRDLDVHTRGMGAILYAIHADNRMTVRVVLEMGMRNIMAGNLKMTEIIFGTCAKYGSEAMFDILHEYGPFFSWQAYTRWLLEQASDNDNWDVEDVILKHRHTHLQGQAMLAAIAADLCDSSPHNKDVDPLEECLRRFCFEYPHIEMRFFYQQEAFDNRIRRARLQASFSDAAVAVVDS</sequence>
<evidence type="ECO:0008006" key="3">
    <source>
        <dbReference type="Google" id="ProtNLM"/>
    </source>
</evidence>
<keyword evidence="2" id="KW-1185">Reference proteome</keyword>
<protein>
    <recommendedName>
        <fullName evidence="3">Ankyrin repeat-containing domain protein</fullName>
    </recommendedName>
</protein>
<dbReference type="SUPFAM" id="SSF48403">
    <property type="entry name" value="Ankyrin repeat"/>
    <property type="match status" value="1"/>
</dbReference>
<reference evidence="1 2" key="1">
    <citation type="submission" date="2024-07" db="EMBL/GenBank/DDBJ databases">
        <title>Section-level genome sequencing and comparative genomics of Aspergillus sections Usti and Cavernicolus.</title>
        <authorList>
            <consortium name="Lawrence Berkeley National Laboratory"/>
            <person name="Nybo J.L."/>
            <person name="Vesth T.C."/>
            <person name="Theobald S."/>
            <person name="Frisvad J.C."/>
            <person name="Larsen T.O."/>
            <person name="Kjaerboelling I."/>
            <person name="Rothschild-Mancinelli K."/>
            <person name="Lyhne E.K."/>
            <person name="Kogle M.E."/>
            <person name="Barry K."/>
            <person name="Clum A."/>
            <person name="Na H."/>
            <person name="Ledsgaard L."/>
            <person name="Lin J."/>
            <person name="Lipzen A."/>
            <person name="Kuo A."/>
            <person name="Riley R."/>
            <person name="Mondo S."/>
            <person name="Labutti K."/>
            <person name="Haridas S."/>
            <person name="Pangalinan J."/>
            <person name="Salamov A.A."/>
            <person name="Simmons B.A."/>
            <person name="Magnuson J.K."/>
            <person name="Chen J."/>
            <person name="Drula E."/>
            <person name="Henrissat B."/>
            <person name="Wiebenga A."/>
            <person name="Lubbers R.J."/>
            <person name="Gomes A.C."/>
            <person name="Makela M.R."/>
            <person name="Stajich J."/>
            <person name="Grigoriev I.V."/>
            <person name="Mortensen U.H."/>
            <person name="De Vries R.P."/>
            <person name="Baker S.E."/>
            <person name="Andersen M.R."/>
        </authorList>
    </citation>
    <scope>NUCLEOTIDE SEQUENCE [LARGE SCALE GENOMIC DNA]</scope>
    <source>
        <strain evidence="1 2">CBS 123904</strain>
    </source>
</reference>
<dbReference type="Proteomes" id="UP001610446">
    <property type="component" value="Unassembled WGS sequence"/>
</dbReference>
<dbReference type="Gene3D" id="1.25.40.20">
    <property type="entry name" value="Ankyrin repeat-containing domain"/>
    <property type="match status" value="1"/>
</dbReference>
<comment type="caution">
    <text evidence="1">The sequence shown here is derived from an EMBL/GenBank/DDBJ whole genome shotgun (WGS) entry which is preliminary data.</text>
</comment>
<dbReference type="InterPro" id="IPR036770">
    <property type="entry name" value="Ankyrin_rpt-contain_sf"/>
</dbReference>
<name>A0ABR4KDI4_9EURO</name>
<accession>A0ABR4KDI4</accession>